<dbReference type="RefSeq" id="YP_009055486.1">
    <property type="nucleotide sequence ID" value="NC_024785.1"/>
</dbReference>
<dbReference type="OrthoDB" id="26278at10239"/>
<name>A0A068CBI7_9CAUD</name>
<protein>
    <submittedName>
        <fullName evidence="1">Lambda family tail tape measure protein</fullName>
    </submittedName>
</protein>
<organism evidence="1 2">
    <name type="scientific">Acinetobacter phage YMC-13-01-C62</name>
    <dbReference type="NCBI Taxonomy" id="1505225"/>
    <lineage>
        <taxon>Viruses</taxon>
        <taxon>Duplodnaviria</taxon>
        <taxon>Heunggongvirae</taxon>
        <taxon>Uroviricota</taxon>
        <taxon>Caudoviricetes</taxon>
        <taxon>Obolenskvirus</taxon>
        <taxon>Obolenskvirus AbC62</taxon>
    </lineage>
</organism>
<dbReference type="Proteomes" id="UP000027393">
    <property type="component" value="Segment"/>
</dbReference>
<gene>
    <name evidence="1" type="ORF">BPABA14_00650</name>
</gene>
<evidence type="ECO:0000313" key="2">
    <source>
        <dbReference type="Proteomes" id="UP000027393"/>
    </source>
</evidence>
<evidence type="ECO:0000313" key="1">
    <source>
        <dbReference type="EMBL" id="AID17979.1"/>
    </source>
</evidence>
<keyword evidence="2" id="KW-1185">Reference proteome</keyword>
<dbReference type="GeneID" id="20283754"/>
<reference evidence="1 2" key="1">
    <citation type="submission" date="2014-05" db="EMBL/GenBank/DDBJ databases">
        <title>Complete Genome Sequence of the Acinetobacter phage YMC/13/01/C62.</title>
        <authorList>
            <person name="Jeon J."/>
            <person name="Yong D."/>
            <person name="Lee K."/>
        </authorList>
    </citation>
    <scope>NUCLEOTIDE SEQUENCE [LARGE SCALE GENOMIC DNA]</scope>
</reference>
<dbReference type="KEGG" id="vg:20283754"/>
<proteinExistence type="predicted"/>
<accession>A0A068CBI7</accession>
<sequence>MEKIVESLKLLLDDYDVYMAGGKSLFDWSNKDLIFKDGYGIGSEGWDL</sequence>
<dbReference type="EMBL" id="KJ817802">
    <property type="protein sequence ID" value="AID17979.1"/>
    <property type="molecule type" value="Genomic_DNA"/>
</dbReference>